<dbReference type="AlphaFoldDB" id="A0A1S1LDB8"/>
<evidence type="ECO:0000256" key="5">
    <source>
        <dbReference type="ARBA" id="ARBA00022723"/>
    </source>
</evidence>
<keyword evidence="7 12" id="KW-0411">Iron-sulfur</keyword>
<dbReference type="HAMAP" id="MF_01479">
    <property type="entry name" value="WhiB"/>
    <property type="match status" value="1"/>
</dbReference>
<protein>
    <recommendedName>
        <fullName evidence="12">Transcriptional regulator WhiB</fullName>
    </recommendedName>
</protein>
<comment type="caution">
    <text evidence="15">The sequence shown here is derived from an EMBL/GenBank/DDBJ whole genome shotgun (WGS) entry which is preliminary data.</text>
</comment>
<comment type="PTM">
    <text evidence="12">Upon Fe-S cluster removal intramolecular disulfide bonds are formed.</text>
</comment>
<evidence type="ECO:0000256" key="7">
    <source>
        <dbReference type="ARBA" id="ARBA00023014"/>
    </source>
</evidence>
<feature type="binding site" evidence="12">
    <location>
        <position position="50"/>
    </location>
    <ligand>
        <name>[4Fe-4S] cluster</name>
        <dbReference type="ChEBI" id="CHEBI:49883"/>
    </ligand>
</feature>
<keyword evidence="11 12" id="KW-0804">Transcription</keyword>
<gene>
    <name evidence="12" type="primary">whiB</name>
    <name evidence="15" type="ORF">BKG76_17900</name>
</gene>
<dbReference type="GO" id="GO:0045454">
    <property type="term" value="P:cell redox homeostasis"/>
    <property type="evidence" value="ECO:0007669"/>
    <property type="project" value="TreeGrafter"/>
</dbReference>
<feature type="domain" description="4Fe-4S Wbl-type" evidence="14">
    <location>
        <begin position="10"/>
        <end position="74"/>
    </location>
</feature>
<dbReference type="PANTHER" id="PTHR38839">
    <property type="entry name" value="TRANSCRIPTIONAL REGULATOR WHID-RELATED"/>
    <property type="match status" value="1"/>
</dbReference>
<dbReference type="PROSITE" id="PS51674">
    <property type="entry name" value="4FE4S_WBL"/>
    <property type="match status" value="1"/>
</dbReference>
<keyword evidence="6 12" id="KW-0408">Iron</keyword>
<evidence type="ECO:0000256" key="9">
    <source>
        <dbReference type="ARBA" id="ARBA00023125"/>
    </source>
</evidence>
<comment type="cofactor">
    <cofactor evidence="12">
        <name>[4Fe-4S] cluster</name>
        <dbReference type="ChEBI" id="CHEBI:49883"/>
    </cofactor>
    <text evidence="12">Binds 1 [4Fe-4S] cluster per subunit. Following nitrosylation of the [4Fe-4S] cluster binds 1 [4Fe-8(NO)] cluster per subunit.</text>
</comment>
<evidence type="ECO:0000256" key="8">
    <source>
        <dbReference type="ARBA" id="ARBA00023015"/>
    </source>
</evidence>
<dbReference type="GO" id="GO:0005737">
    <property type="term" value="C:cytoplasm"/>
    <property type="evidence" value="ECO:0007669"/>
    <property type="project" value="UniProtKB-SubCell"/>
</dbReference>
<dbReference type="Proteomes" id="UP000179616">
    <property type="component" value="Unassembled WGS sequence"/>
</dbReference>
<evidence type="ECO:0000256" key="11">
    <source>
        <dbReference type="ARBA" id="ARBA00023163"/>
    </source>
</evidence>
<feature type="binding site" evidence="12">
    <location>
        <position position="41"/>
    </location>
    <ligand>
        <name>[4Fe-4S] cluster</name>
        <dbReference type="ChEBI" id="CHEBI:49883"/>
    </ligand>
</feature>
<feature type="region of interest" description="Disordered" evidence="13">
    <location>
        <begin position="67"/>
        <end position="92"/>
    </location>
</feature>
<keyword evidence="4 12" id="KW-0963">Cytoplasm</keyword>
<evidence type="ECO:0000256" key="12">
    <source>
        <dbReference type="HAMAP-Rule" id="MF_01479"/>
    </source>
</evidence>
<dbReference type="InterPro" id="IPR003482">
    <property type="entry name" value="Whib"/>
</dbReference>
<dbReference type="PANTHER" id="PTHR38839:SF5">
    <property type="entry name" value="TRANSCRIPTIONAL REGULATOR WHID"/>
    <property type="match status" value="1"/>
</dbReference>
<feature type="compositionally biased region" description="Basic and acidic residues" evidence="13">
    <location>
        <begin position="70"/>
        <end position="80"/>
    </location>
</feature>
<name>A0A1S1LDB8_9MYCO</name>
<organism evidence="15 16">
    <name type="scientific">Mycobacteroides franklinii</name>
    <dbReference type="NCBI Taxonomy" id="948102"/>
    <lineage>
        <taxon>Bacteria</taxon>
        <taxon>Bacillati</taxon>
        <taxon>Actinomycetota</taxon>
        <taxon>Actinomycetes</taxon>
        <taxon>Mycobacteriales</taxon>
        <taxon>Mycobacteriaceae</taxon>
        <taxon>Mycobacteroides</taxon>
    </lineage>
</organism>
<evidence type="ECO:0000313" key="16">
    <source>
        <dbReference type="Proteomes" id="UP000179616"/>
    </source>
</evidence>
<comment type="PTM">
    <text evidence="12">The Fe-S cluster can be nitrosylated by nitric oxide (NO).</text>
</comment>
<keyword evidence="8 12" id="KW-0805">Transcription regulation</keyword>
<comment type="subcellular location">
    <subcellularLocation>
        <location evidence="1 12">Cytoplasm</location>
    </subcellularLocation>
</comment>
<sequence length="92" mass="10568">MGQSWQLDARCRGMPTDIFFAPDYQRGHAKKLHDMRAKRICRSCPVQQPCGTYALVNDESHGVWGALTPSERREHAERAQRPSQRHTPLELP</sequence>
<keyword evidence="5 12" id="KW-0479">Metal-binding</keyword>
<evidence type="ECO:0000313" key="15">
    <source>
        <dbReference type="EMBL" id="OHU22912.1"/>
    </source>
</evidence>
<evidence type="ECO:0000256" key="10">
    <source>
        <dbReference type="ARBA" id="ARBA00023157"/>
    </source>
</evidence>
<dbReference type="GO" id="GO:0047134">
    <property type="term" value="F:protein-disulfide reductase [NAD(P)H] activity"/>
    <property type="evidence" value="ECO:0007669"/>
    <property type="project" value="TreeGrafter"/>
</dbReference>
<comment type="function">
    <text evidence="12">Acts as a transcriptional regulator. Probably redox-responsive. The apo- but not holo-form probably binds DNA.</text>
</comment>
<dbReference type="GO" id="GO:0046872">
    <property type="term" value="F:metal ion binding"/>
    <property type="evidence" value="ECO:0007669"/>
    <property type="project" value="UniProtKB-KW"/>
</dbReference>
<proteinExistence type="inferred from homology"/>
<feature type="binding site" evidence="12">
    <location>
        <position position="44"/>
    </location>
    <ligand>
        <name>[4Fe-4S] cluster</name>
        <dbReference type="ChEBI" id="CHEBI:49883"/>
    </ligand>
</feature>
<comment type="similarity">
    <text evidence="2 12">Belongs to the WhiB family.</text>
</comment>
<feature type="binding site" evidence="12">
    <location>
        <position position="11"/>
    </location>
    <ligand>
        <name>[4Fe-4S] cluster</name>
        <dbReference type="ChEBI" id="CHEBI:49883"/>
    </ligand>
</feature>
<evidence type="ECO:0000256" key="1">
    <source>
        <dbReference type="ARBA" id="ARBA00004496"/>
    </source>
</evidence>
<evidence type="ECO:0000259" key="14">
    <source>
        <dbReference type="PROSITE" id="PS51674"/>
    </source>
</evidence>
<dbReference type="Pfam" id="PF02467">
    <property type="entry name" value="Whib"/>
    <property type="match status" value="1"/>
</dbReference>
<dbReference type="EMBL" id="MLIK01000019">
    <property type="protein sequence ID" value="OHU22912.1"/>
    <property type="molecule type" value="Genomic_DNA"/>
</dbReference>
<accession>A0A1S1LDB8</accession>
<dbReference type="STRING" id="948102.BKG76_17900"/>
<evidence type="ECO:0000256" key="3">
    <source>
        <dbReference type="ARBA" id="ARBA00022485"/>
    </source>
</evidence>
<dbReference type="GO" id="GO:0045892">
    <property type="term" value="P:negative regulation of DNA-templated transcription"/>
    <property type="evidence" value="ECO:0007669"/>
    <property type="project" value="TreeGrafter"/>
</dbReference>
<evidence type="ECO:0000256" key="2">
    <source>
        <dbReference type="ARBA" id="ARBA00006597"/>
    </source>
</evidence>
<dbReference type="GO" id="GO:0035731">
    <property type="term" value="F:dinitrosyl-iron complex binding"/>
    <property type="evidence" value="ECO:0007669"/>
    <property type="project" value="UniProtKB-UniRule"/>
</dbReference>
<evidence type="ECO:0000256" key="13">
    <source>
        <dbReference type="SAM" id="MobiDB-lite"/>
    </source>
</evidence>
<dbReference type="GO" id="GO:0051539">
    <property type="term" value="F:4 iron, 4 sulfur cluster binding"/>
    <property type="evidence" value="ECO:0007669"/>
    <property type="project" value="UniProtKB-UniRule"/>
</dbReference>
<dbReference type="OrthoDB" id="4763193at2"/>
<keyword evidence="3 12" id="KW-0004">4Fe-4S</keyword>
<evidence type="ECO:0000256" key="4">
    <source>
        <dbReference type="ARBA" id="ARBA00022490"/>
    </source>
</evidence>
<evidence type="ECO:0000256" key="6">
    <source>
        <dbReference type="ARBA" id="ARBA00023004"/>
    </source>
</evidence>
<keyword evidence="10 12" id="KW-1015">Disulfide bond</keyword>
<keyword evidence="9 12" id="KW-0238">DNA-binding</keyword>
<reference evidence="15 16" key="1">
    <citation type="submission" date="2016-10" db="EMBL/GenBank/DDBJ databases">
        <title>Evaluation of Human, Veterinary and Environmental Mycobacterium chelonae Isolates by Core Genome Phylogenomic Analysis, Targeted Gene Comparison, and Anti-microbial Susceptibility Patterns: A Tale of Mistaken Identities.</title>
        <authorList>
            <person name="Fogelson S.B."/>
            <person name="Camus A.C."/>
            <person name="Lorenz W."/>
            <person name="Vasireddy R."/>
            <person name="Vasireddy S."/>
            <person name="Smith T."/>
            <person name="Brown-Elliott B.A."/>
            <person name="Wallace R.J.Jr."/>
            <person name="Hasan N.A."/>
            <person name="Reischl U."/>
            <person name="Sanchez S."/>
        </authorList>
    </citation>
    <scope>NUCLEOTIDE SEQUENCE [LARGE SCALE GENOMIC DNA]</scope>
    <source>
        <strain evidence="15 16">1559</strain>
    </source>
</reference>
<dbReference type="InterPro" id="IPR034768">
    <property type="entry name" value="4FE4S_WBL"/>
</dbReference>
<dbReference type="GO" id="GO:0003677">
    <property type="term" value="F:DNA binding"/>
    <property type="evidence" value="ECO:0007669"/>
    <property type="project" value="UniProtKB-UniRule"/>
</dbReference>